<name>A0A5N6YCD1_9EURO</name>
<keyword evidence="4" id="KW-0808">Transferase</keyword>
<dbReference type="PANTHER" id="PTHR11808:SF35">
    <property type="entry name" value="CYSTATHIONINE GAMMA-SYNTHASE (AFU_ORTHOLOGUE AFUA_7G01590)"/>
    <property type="match status" value="1"/>
</dbReference>
<dbReference type="Pfam" id="PF01053">
    <property type="entry name" value="Cys_Met_Meta_PP"/>
    <property type="match status" value="1"/>
</dbReference>
<reference evidence="4" key="1">
    <citation type="submission" date="2019-04" db="EMBL/GenBank/DDBJ databases">
        <title>Friends and foes A comparative genomics study of 23 Aspergillus species from section Flavi.</title>
        <authorList>
            <consortium name="DOE Joint Genome Institute"/>
            <person name="Kjaerbolling I."/>
            <person name="Vesth T."/>
            <person name="Frisvad J.C."/>
            <person name="Nybo J.L."/>
            <person name="Theobald S."/>
            <person name="Kildgaard S."/>
            <person name="Isbrandt T."/>
            <person name="Kuo A."/>
            <person name="Sato A."/>
            <person name="Lyhne E.K."/>
            <person name="Kogle M.E."/>
            <person name="Wiebenga A."/>
            <person name="Kun R.S."/>
            <person name="Lubbers R.J."/>
            <person name="Makela M.R."/>
            <person name="Barry K."/>
            <person name="Chovatia M."/>
            <person name="Clum A."/>
            <person name="Daum C."/>
            <person name="Haridas S."/>
            <person name="He G."/>
            <person name="LaButti K."/>
            <person name="Lipzen A."/>
            <person name="Mondo S."/>
            <person name="Riley R."/>
            <person name="Salamov A."/>
            <person name="Simmons B.A."/>
            <person name="Magnuson J.K."/>
            <person name="Henrissat B."/>
            <person name="Mortensen U.H."/>
            <person name="Larsen T.O."/>
            <person name="Devries R.P."/>
            <person name="Grigoriev I.V."/>
            <person name="Machida M."/>
            <person name="Baker S.E."/>
            <person name="Andersen M.R."/>
        </authorList>
    </citation>
    <scope>NUCLEOTIDE SEQUENCE</scope>
    <source>
        <strain evidence="4">CBS 117612</strain>
    </source>
</reference>
<dbReference type="InterPro" id="IPR015424">
    <property type="entry name" value="PyrdxlP-dep_Trfase"/>
</dbReference>
<dbReference type="GO" id="GO:0016846">
    <property type="term" value="F:carbon-sulfur lyase activity"/>
    <property type="evidence" value="ECO:0007669"/>
    <property type="project" value="TreeGrafter"/>
</dbReference>
<evidence type="ECO:0000256" key="2">
    <source>
        <dbReference type="ARBA" id="ARBA00022898"/>
    </source>
</evidence>
<dbReference type="GO" id="GO:0030170">
    <property type="term" value="F:pyridoxal phosphate binding"/>
    <property type="evidence" value="ECO:0007669"/>
    <property type="project" value="InterPro"/>
</dbReference>
<dbReference type="GO" id="GO:0005737">
    <property type="term" value="C:cytoplasm"/>
    <property type="evidence" value="ECO:0007669"/>
    <property type="project" value="TreeGrafter"/>
</dbReference>
<dbReference type="EMBL" id="ML737130">
    <property type="protein sequence ID" value="KAE8343134.1"/>
    <property type="molecule type" value="Genomic_DNA"/>
</dbReference>
<dbReference type="SUPFAM" id="SSF53383">
    <property type="entry name" value="PLP-dependent transferases"/>
    <property type="match status" value="1"/>
</dbReference>
<sequence length="316" mass="35033">MQSYSTSEPERLPLTAEVLQKALPEKSIATKTVHPDGFVSPHRTIAAGIHMVVNYRYGRDPENLAEMENIDPTAPFDPHGYSCGEVITYSTGLSVSHAMRILLNPNRIFIRGGYYGCNGLIDVMNKLTGVQKFYLSNLERLRPGDVFHVETPLNPTVEARNFAYYSAKARERGASLSVDAAFAPPQGQDPLKFGADTFVHSGTTYLGGHSDMLCGILTLHAERQVLGHVIGDLEGWQGIRQAETAKRLVQSHYAEMQNPNTDASIQHEALKDGWLQKQRPGRFALVLHWISSCIEELGDLKTNMIQGSEALLRDFP</sequence>
<comment type="similarity">
    <text evidence="3">Belongs to the trans-sulfuration enzymes family.</text>
</comment>
<dbReference type="PANTHER" id="PTHR11808">
    <property type="entry name" value="TRANS-SULFURATION ENZYME FAMILY MEMBER"/>
    <property type="match status" value="1"/>
</dbReference>
<comment type="cofactor">
    <cofactor evidence="1 3">
        <name>pyridoxal 5'-phosphate</name>
        <dbReference type="ChEBI" id="CHEBI:597326"/>
    </cofactor>
</comment>
<dbReference type="GO" id="GO:0019346">
    <property type="term" value="P:transsulfuration"/>
    <property type="evidence" value="ECO:0007669"/>
    <property type="project" value="InterPro"/>
</dbReference>
<protein>
    <submittedName>
        <fullName evidence="4">Pyridoxal phosphate-dependent transferase</fullName>
    </submittedName>
</protein>
<accession>A0A5N6YCD1</accession>
<dbReference type="GO" id="GO:0016740">
    <property type="term" value="F:transferase activity"/>
    <property type="evidence" value="ECO:0007669"/>
    <property type="project" value="UniProtKB-KW"/>
</dbReference>
<organism evidence="4">
    <name type="scientific">Aspergillus arachidicola</name>
    <dbReference type="NCBI Taxonomy" id="656916"/>
    <lineage>
        <taxon>Eukaryota</taxon>
        <taxon>Fungi</taxon>
        <taxon>Dikarya</taxon>
        <taxon>Ascomycota</taxon>
        <taxon>Pezizomycotina</taxon>
        <taxon>Eurotiomycetes</taxon>
        <taxon>Eurotiomycetidae</taxon>
        <taxon>Eurotiales</taxon>
        <taxon>Aspergillaceae</taxon>
        <taxon>Aspergillus</taxon>
        <taxon>Aspergillus subgen. Circumdati</taxon>
    </lineage>
</organism>
<keyword evidence="2 3" id="KW-0663">Pyridoxal phosphate</keyword>
<dbReference type="Gene3D" id="3.40.640.10">
    <property type="entry name" value="Type I PLP-dependent aspartate aminotransferase-like (Major domain)"/>
    <property type="match status" value="1"/>
</dbReference>
<dbReference type="InterPro" id="IPR000277">
    <property type="entry name" value="Cys/Met-Metab_PyrdxlP-dep_enz"/>
</dbReference>
<proteinExistence type="inferred from homology"/>
<dbReference type="AlphaFoldDB" id="A0A5N6YCD1"/>
<evidence type="ECO:0000256" key="3">
    <source>
        <dbReference type="RuleBase" id="RU362118"/>
    </source>
</evidence>
<dbReference type="OrthoDB" id="3512640at2759"/>
<gene>
    <name evidence="4" type="ORF">BDV24DRAFT_149768</name>
</gene>
<evidence type="ECO:0000256" key="1">
    <source>
        <dbReference type="ARBA" id="ARBA00001933"/>
    </source>
</evidence>
<evidence type="ECO:0000313" key="4">
    <source>
        <dbReference type="EMBL" id="KAE8343134.1"/>
    </source>
</evidence>
<dbReference type="InterPro" id="IPR015421">
    <property type="entry name" value="PyrdxlP-dep_Trfase_major"/>
</dbReference>
<dbReference type="Proteomes" id="UP000325558">
    <property type="component" value="Unassembled WGS sequence"/>
</dbReference>